<proteinExistence type="predicted"/>
<name>A0ABQ0GT36_9PEZI</name>
<organism evidence="1 2">
    <name type="scientific">Madurella fahalii</name>
    <dbReference type="NCBI Taxonomy" id="1157608"/>
    <lineage>
        <taxon>Eukaryota</taxon>
        <taxon>Fungi</taxon>
        <taxon>Dikarya</taxon>
        <taxon>Ascomycota</taxon>
        <taxon>Pezizomycotina</taxon>
        <taxon>Sordariomycetes</taxon>
        <taxon>Sordariomycetidae</taxon>
        <taxon>Sordariales</taxon>
        <taxon>Sordariales incertae sedis</taxon>
        <taxon>Madurella</taxon>
    </lineage>
</organism>
<keyword evidence="2" id="KW-1185">Reference proteome</keyword>
<dbReference type="EMBL" id="BAAFSV010000006">
    <property type="protein sequence ID" value="GAB1320894.1"/>
    <property type="molecule type" value="Genomic_DNA"/>
</dbReference>
<comment type="caution">
    <text evidence="1">The sequence shown here is derived from an EMBL/GenBank/DDBJ whole genome shotgun (WGS) entry which is preliminary data.</text>
</comment>
<accession>A0ABQ0GT36</accession>
<dbReference type="RefSeq" id="XP_070922624.1">
    <property type="nucleotide sequence ID" value="XM_071066523.1"/>
</dbReference>
<protein>
    <submittedName>
        <fullName evidence="1">Uncharacterized protein</fullName>
    </submittedName>
</protein>
<evidence type="ECO:0000313" key="1">
    <source>
        <dbReference type="EMBL" id="GAB1320894.1"/>
    </source>
</evidence>
<gene>
    <name evidence="1" type="ORF">MFIFM68171_11104</name>
</gene>
<sequence length="247" mass="27281">MENRVPLPPSSASLPDHCAGGCDACSAEICAICRSRRCLFCVFFNANGDAIHTVGGQNLLSDRFEPAGWRCCCGSEHYLEPAAGRRNPDTHIRVEGPAADSAHDIRHTCRRRGHGHHPCFICKVINRYGEPIGWVGDGSVLPPNGPFSDHLTWCDENVEFVQRAAAHHSPLVLDSGRRGCWSKYDEAIASRCRIDSPIDKAKKSRLAEAKRDLAEAEKAAENIVAWATRLWNAAFVIKQRKATAQLW</sequence>
<reference evidence="1 2" key="1">
    <citation type="submission" date="2024-09" db="EMBL/GenBank/DDBJ databases">
        <title>Itraconazole resistance in Madurella fahalii resulting from another homologue of gene encoding cytochrome P450 14-alpha sterol demethylase (CYP51).</title>
        <authorList>
            <person name="Yoshioka I."/>
            <person name="Fahal A.H."/>
            <person name="Kaneko S."/>
            <person name="Yaguchi T."/>
        </authorList>
    </citation>
    <scope>NUCLEOTIDE SEQUENCE [LARGE SCALE GENOMIC DNA]</scope>
    <source>
        <strain evidence="1 2">IFM 68171</strain>
    </source>
</reference>
<evidence type="ECO:0000313" key="2">
    <source>
        <dbReference type="Proteomes" id="UP001628179"/>
    </source>
</evidence>
<dbReference type="GeneID" id="98181846"/>
<dbReference type="Proteomes" id="UP001628179">
    <property type="component" value="Unassembled WGS sequence"/>
</dbReference>